<evidence type="ECO:0000313" key="3">
    <source>
        <dbReference type="Proteomes" id="UP001201163"/>
    </source>
</evidence>
<name>A0AAD4LQE1_9AGAM</name>
<gene>
    <name evidence="2" type="ORF">EDB92DRAFT_1832331</name>
</gene>
<sequence length="744" mass="80477">MSSNYACPCLNVLIAVQAPPPPDTPPSTPSDSNYQPVYVGEEGVSIVHPQLTLRSRTHSEPESKSALLFRRHTSLTCLICRTSVYRVLQLVPPDLDAGEGPVLPTEEWVEQEVLRSESGWIELAKQCLTDESMAQLRASDAYSPVFRVALPARLVHVPTSPLSASHPSSPKPPQPEAPHNVLPPLSPLFPPPPFVPSHPAFDHLSTIALQRSDQLRKIAEEQVSQIVRARVSAIEKEETELRRQVQLLWAAFREAESTLIQEQRLRSPSNQPIVTDSAGIPPLSLASPVAINDFIPVSIVKPSSLIRDIAPSALSTSLAGSSFHHPKTSSEGRPSTSPIAATPSSSLPTGPTPAGSIGYRDPVRRDMNENKDIATSFKYVVDMESERNTRTKQYQSLSNIKSPRVNAKLPGSATIAVSDSVEHSGPVPGPSTPHNRALPQESLSPSGSKGKRKVTFDIKPAVSGGEKRRTEVLEQQGEASIFDLEDDDSDASPRIAPDGLILPLREPPRVSSNPALPQSLQMLRPASLPATVALRASDTPQSKPSSLRNEGSSFATEESIADNDENLSQRDKELARLVNVVTPSHRNAWKKDSRSWRLFFSGNAEDTAPGSPDSESEAPSVTHDLDRNGNYEALLNSGVAASLPISIALVPRSRVKNYSSDEPDSKTIPTSTSAGYRKASYAARDRSRSLDPGALDFETIGEEESIDGDDGDPGSLSRGRHRALKILQARSTLPAEGMWRSLAT</sequence>
<feature type="region of interest" description="Disordered" evidence="1">
    <location>
        <begin position="159"/>
        <end position="189"/>
    </location>
</feature>
<feature type="region of interest" description="Disordered" evidence="1">
    <location>
        <begin position="657"/>
        <end position="719"/>
    </location>
</feature>
<dbReference type="EMBL" id="JAKELL010000004">
    <property type="protein sequence ID" value="KAH8999083.1"/>
    <property type="molecule type" value="Genomic_DNA"/>
</dbReference>
<feature type="region of interest" description="Disordered" evidence="1">
    <location>
        <begin position="602"/>
        <end position="625"/>
    </location>
</feature>
<feature type="compositionally biased region" description="Low complexity" evidence="1">
    <location>
        <begin position="159"/>
        <end position="168"/>
    </location>
</feature>
<feature type="region of interest" description="Disordered" evidence="1">
    <location>
        <begin position="418"/>
        <end position="494"/>
    </location>
</feature>
<evidence type="ECO:0000313" key="2">
    <source>
        <dbReference type="EMBL" id="KAH8999083.1"/>
    </source>
</evidence>
<protein>
    <submittedName>
        <fullName evidence="2">Uncharacterized protein</fullName>
    </submittedName>
</protein>
<accession>A0AAD4LQE1</accession>
<feature type="compositionally biased region" description="Polar residues" evidence="1">
    <location>
        <begin position="538"/>
        <end position="556"/>
    </location>
</feature>
<evidence type="ECO:0000256" key="1">
    <source>
        <dbReference type="SAM" id="MobiDB-lite"/>
    </source>
</evidence>
<feature type="region of interest" description="Disordered" evidence="1">
    <location>
        <begin position="536"/>
        <end position="566"/>
    </location>
</feature>
<feature type="region of interest" description="Disordered" evidence="1">
    <location>
        <begin position="318"/>
        <end position="366"/>
    </location>
</feature>
<keyword evidence="3" id="KW-1185">Reference proteome</keyword>
<organism evidence="2 3">
    <name type="scientific">Lactarius akahatsu</name>
    <dbReference type="NCBI Taxonomy" id="416441"/>
    <lineage>
        <taxon>Eukaryota</taxon>
        <taxon>Fungi</taxon>
        <taxon>Dikarya</taxon>
        <taxon>Basidiomycota</taxon>
        <taxon>Agaricomycotina</taxon>
        <taxon>Agaricomycetes</taxon>
        <taxon>Russulales</taxon>
        <taxon>Russulaceae</taxon>
        <taxon>Lactarius</taxon>
    </lineage>
</organism>
<reference evidence="2" key="1">
    <citation type="submission" date="2022-01" db="EMBL/GenBank/DDBJ databases">
        <title>Comparative genomics reveals a dynamic genome evolution in the ectomycorrhizal milk-cap (Lactarius) mushrooms.</title>
        <authorList>
            <consortium name="DOE Joint Genome Institute"/>
            <person name="Lebreton A."/>
            <person name="Tang N."/>
            <person name="Kuo A."/>
            <person name="LaButti K."/>
            <person name="Drula E."/>
            <person name="Barry K."/>
            <person name="Clum A."/>
            <person name="Lipzen A."/>
            <person name="Mousain D."/>
            <person name="Ng V."/>
            <person name="Wang R."/>
            <person name="Wang X."/>
            <person name="Dai Y."/>
            <person name="Henrissat B."/>
            <person name="Grigoriev I.V."/>
            <person name="Guerin-Laguette A."/>
            <person name="Yu F."/>
            <person name="Martin F.M."/>
        </authorList>
    </citation>
    <scope>NUCLEOTIDE SEQUENCE</scope>
    <source>
        <strain evidence="2">QP</strain>
    </source>
</reference>
<dbReference type="Proteomes" id="UP001201163">
    <property type="component" value="Unassembled WGS sequence"/>
</dbReference>
<dbReference type="AlphaFoldDB" id="A0AAD4LQE1"/>
<proteinExistence type="predicted"/>
<comment type="caution">
    <text evidence="2">The sequence shown here is derived from an EMBL/GenBank/DDBJ whole genome shotgun (WGS) entry which is preliminary data.</text>
</comment>
<feature type="compositionally biased region" description="Acidic residues" evidence="1">
    <location>
        <begin position="699"/>
        <end position="712"/>
    </location>
</feature>
<feature type="compositionally biased region" description="Low complexity" evidence="1">
    <location>
        <begin position="334"/>
        <end position="356"/>
    </location>
</feature>